<dbReference type="PANTHER" id="PTHR23407">
    <property type="entry name" value="ATPASE INHIBITOR/5-FORMYLTETRAHYDROFOLATE CYCLO-LIGASE"/>
    <property type="match status" value="1"/>
</dbReference>
<dbReference type="PIRSF" id="PIRSF006806">
    <property type="entry name" value="FTHF_cligase"/>
    <property type="match status" value="1"/>
</dbReference>
<dbReference type="InterPro" id="IPR002698">
    <property type="entry name" value="FTHF_cligase"/>
</dbReference>
<keyword evidence="2 4" id="KW-0547">Nucleotide-binding</keyword>
<dbReference type="Gene3D" id="3.40.50.10420">
    <property type="entry name" value="NagB/RpiA/CoA transferase-like"/>
    <property type="match status" value="1"/>
</dbReference>
<evidence type="ECO:0000256" key="4">
    <source>
        <dbReference type="PIRSR" id="PIRSR006806-1"/>
    </source>
</evidence>
<dbReference type="InterPro" id="IPR024185">
    <property type="entry name" value="FTHF_cligase-like_sf"/>
</dbReference>
<evidence type="ECO:0000256" key="2">
    <source>
        <dbReference type="ARBA" id="ARBA00022741"/>
    </source>
</evidence>
<evidence type="ECO:0000256" key="1">
    <source>
        <dbReference type="ARBA" id="ARBA00010638"/>
    </source>
</evidence>
<dbReference type="Proteomes" id="UP000198816">
    <property type="component" value="Unassembled WGS sequence"/>
</dbReference>
<dbReference type="GO" id="GO:0030272">
    <property type="term" value="F:5-formyltetrahydrofolate cyclo-ligase activity"/>
    <property type="evidence" value="ECO:0007669"/>
    <property type="project" value="UniProtKB-EC"/>
</dbReference>
<keyword evidence="6" id="KW-0436">Ligase</keyword>
<evidence type="ECO:0000256" key="3">
    <source>
        <dbReference type="ARBA" id="ARBA00022840"/>
    </source>
</evidence>
<dbReference type="NCBIfam" id="TIGR02727">
    <property type="entry name" value="MTHFS_bact"/>
    <property type="match status" value="1"/>
</dbReference>
<keyword evidence="5" id="KW-0479">Metal-binding</keyword>
<dbReference type="EC" id="6.3.3.2" evidence="5"/>
<evidence type="ECO:0000256" key="5">
    <source>
        <dbReference type="RuleBase" id="RU361279"/>
    </source>
</evidence>
<feature type="binding site" evidence="4">
    <location>
        <begin position="139"/>
        <end position="147"/>
    </location>
    <ligand>
        <name>ATP</name>
        <dbReference type="ChEBI" id="CHEBI:30616"/>
    </ligand>
</feature>
<dbReference type="PANTHER" id="PTHR23407:SF1">
    <property type="entry name" value="5-FORMYLTETRAHYDROFOLATE CYCLO-LIGASE"/>
    <property type="match status" value="1"/>
</dbReference>
<keyword evidence="7" id="KW-1185">Reference proteome</keyword>
<dbReference type="Pfam" id="PF01812">
    <property type="entry name" value="5-FTHF_cyc-lig"/>
    <property type="match status" value="1"/>
</dbReference>
<keyword evidence="3 4" id="KW-0067">ATP-binding</keyword>
<dbReference type="GO" id="GO:0009396">
    <property type="term" value="P:folic acid-containing compound biosynthetic process"/>
    <property type="evidence" value="ECO:0007669"/>
    <property type="project" value="TreeGrafter"/>
</dbReference>
<dbReference type="OrthoDB" id="9801938at2"/>
<accession>A0A1H2XDU0</accession>
<organism evidence="6 7">
    <name type="scientific">Thiocapsa roseopersicina</name>
    <dbReference type="NCBI Taxonomy" id="1058"/>
    <lineage>
        <taxon>Bacteria</taxon>
        <taxon>Pseudomonadati</taxon>
        <taxon>Pseudomonadota</taxon>
        <taxon>Gammaproteobacteria</taxon>
        <taxon>Chromatiales</taxon>
        <taxon>Chromatiaceae</taxon>
        <taxon>Thiocapsa</taxon>
    </lineage>
</organism>
<protein>
    <recommendedName>
        <fullName evidence="5">5-formyltetrahydrofolate cyclo-ligase</fullName>
        <ecNumber evidence="5">6.3.3.2</ecNumber>
    </recommendedName>
</protein>
<evidence type="ECO:0000313" key="7">
    <source>
        <dbReference type="Proteomes" id="UP000198816"/>
    </source>
</evidence>
<gene>
    <name evidence="6" type="ORF">SAMN05421783_110150</name>
</gene>
<evidence type="ECO:0000313" key="6">
    <source>
        <dbReference type="EMBL" id="SDW90941.1"/>
    </source>
</evidence>
<dbReference type="GO" id="GO:0035999">
    <property type="term" value="P:tetrahydrofolate interconversion"/>
    <property type="evidence" value="ECO:0007669"/>
    <property type="project" value="TreeGrafter"/>
</dbReference>
<dbReference type="EMBL" id="FNNZ01000010">
    <property type="protein sequence ID" value="SDW90941.1"/>
    <property type="molecule type" value="Genomic_DNA"/>
</dbReference>
<comment type="similarity">
    <text evidence="1 5">Belongs to the 5-formyltetrahydrofolate cyclo-ligase family.</text>
</comment>
<name>A0A1H2XDU0_THIRO</name>
<feature type="binding site" evidence="4">
    <location>
        <position position="55"/>
    </location>
    <ligand>
        <name>substrate</name>
    </ligand>
</feature>
<sequence length="215" mass="25300">MPHPKLLRRALRASRRALSSRSQRNHSRLVARLLRREIRFRRARRIAAYWPADGELDPRPLLEDAFTDGKAVYFPVLGKRIGGRSRVKLRFVRWIAGETMRPNHFGIPEPTRRGRHIRPARHLDLILVPLVGFDSACNRIGMGGGYYDRTLAFLKARRYWRRPRLIGLAHECQRIERIEPRPWDIPLDAVVTERRIYVGSPPDRQIWLRDRSHLS</sequence>
<dbReference type="GO" id="GO:0005524">
    <property type="term" value="F:ATP binding"/>
    <property type="evidence" value="ECO:0007669"/>
    <property type="project" value="UniProtKB-KW"/>
</dbReference>
<dbReference type="AlphaFoldDB" id="A0A1H2XDU0"/>
<dbReference type="STRING" id="1058.SAMN05421783_110150"/>
<dbReference type="GO" id="GO:0046872">
    <property type="term" value="F:metal ion binding"/>
    <property type="evidence" value="ECO:0007669"/>
    <property type="project" value="UniProtKB-KW"/>
</dbReference>
<comment type="catalytic activity">
    <reaction evidence="5">
        <text>(6S)-5-formyl-5,6,7,8-tetrahydrofolate + ATP = (6R)-5,10-methenyltetrahydrofolate + ADP + phosphate</text>
        <dbReference type="Rhea" id="RHEA:10488"/>
        <dbReference type="ChEBI" id="CHEBI:30616"/>
        <dbReference type="ChEBI" id="CHEBI:43474"/>
        <dbReference type="ChEBI" id="CHEBI:57455"/>
        <dbReference type="ChEBI" id="CHEBI:57457"/>
        <dbReference type="ChEBI" id="CHEBI:456216"/>
        <dbReference type="EC" id="6.3.3.2"/>
    </reaction>
</comment>
<keyword evidence="5" id="KW-0460">Magnesium</keyword>
<comment type="cofactor">
    <cofactor evidence="5">
        <name>Mg(2+)</name>
        <dbReference type="ChEBI" id="CHEBI:18420"/>
    </cofactor>
</comment>
<dbReference type="SUPFAM" id="SSF100950">
    <property type="entry name" value="NagB/RpiA/CoA transferase-like"/>
    <property type="match status" value="1"/>
</dbReference>
<dbReference type="InterPro" id="IPR037171">
    <property type="entry name" value="NagB/RpiA_transferase-like"/>
</dbReference>
<reference evidence="7" key="1">
    <citation type="submission" date="2016-10" db="EMBL/GenBank/DDBJ databases">
        <authorList>
            <person name="Varghese N."/>
            <person name="Submissions S."/>
        </authorList>
    </citation>
    <scope>NUCLEOTIDE SEQUENCE [LARGE SCALE GENOMIC DNA]</scope>
    <source>
        <strain evidence="7">DSM 217</strain>
    </source>
</reference>
<proteinExistence type="inferred from homology"/>